<evidence type="ECO:0000256" key="6">
    <source>
        <dbReference type="RuleBase" id="RU004466"/>
    </source>
</evidence>
<evidence type="ECO:0000256" key="3">
    <source>
        <dbReference type="ARBA" id="ARBA00022679"/>
    </source>
</evidence>
<evidence type="ECO:0000256" key="2">
    <source>
        <dbReference type="ARBA" id="ARBA00006706"/>
    </source>
</evidence>
<dbReference type="GO" id="GO:0008299">
    <property type="term" value="P:isoprenoid biosynthetic process"/>
    <property type="evidence" value="ECO:0007669"/>
    <property type="project" value="InterPro"/>
</dbReference>
<keyword evidence="5" id="KW-0460">Magnesium</keyword>
<name>A0A7V5UE32_CALAY</name>
<organism evidence="7">
    <name type="scientific">Caldithrix abyssi</name>
    <dbReference type="NCBI Taxonomy" id="187145"/>
    <lineage>
        <taxon>Bacteria</taxon>
        <taxon>Pseudomonadati</taxon>
        <taxon>Calditrichota</taxon>
        <taxon>Calditrichia</taxon>
        <taxon>Calditrichales</taxon>
        <taxon>Calditrichaceae</taxon>
        <taxon>Caldithrix</taxon>
    </lineage>
</organism>
<dbReference type="Gene3D" id="1.10.600.10">
    <property type="entry name" value="Farnesyl Diphosphate Synthase"/>
    <property type="match status" value="1"/>
</dbReference>
<dbReference type="SFLD" id="SFLDG01017">
    <property type="entry name" value="Polyprenyl_Transferase_Like"/>
    <property type="match status" value="1"/>
</dbReference>
<dbReference type="CDD" id="cd00685">
    <property type="entry name" value="Trans_IPPS_HT"/>
    <property type="match status" value="1"/>
</dbReference>
<evidence type="ECO:0000313" key="7">
    <source>
        <dbReference type="EMBL" id="HHJ51779.1"/>
    </source>
</evidence>
<evidence type="ECO:0000256" key="4">
    <source>
        <dbReference type="ARBA" id="ARBA00022723"/>
    </source>
</evidence>
<dbReference type="EMBL" id="DROD01000085">
    <property type="protein sequence ID" value="HHJ51779.1"/>
    <property type="molecule type" value="Genomic_DNA"/>
</dbReference>
<dbReference type="AlphaFoldDB" id="A0A7V5UE32"/>
<reference evidence="7" key="1">
    <citation type="journal article" date="2020" name="mSystems">
        <title>Genome- and Community-Level Interaction Insights into Carbon Utilization and Element Cycling Functions of Hydrothermarchaeota in Hydrothermal Sediment.</title>
        <authorList>
            <person name="Zhou Z."/>
            <person name="Liu Y."/>
            <person name="Xu W."/>
            <person name="Pan J."/>
            <person name="Luo Z.H."/>
            <person name="Li M."/>
        </authorList>
    </citation>
    <scope>NUCLEOTIDE SEQUENCE [LARGE SCALE GENOMIC DNA]</scope>
    <source>
        <strain evidence="7">HyVt-527</strain>
    </source>
</reference>
<dbReference type="GO" id="GO:0004659">
    <property type="term" value="F:prenyltransferase activity"/>
    <property type="evidence" value="ECO:0007669"/>
    <property type="project" value="InterPro"/>
</dbReference>
<dbReference type="GO" id="GO:0046872">
    <property type="term" value="F:metal ion binding"/>
    <property type="evidence" value="ECO:0007669"/>
    <property type="project" value="UniProtKB-KW"/>
</dbReference>
<dbReference type="Pfam" id="PF00348">
    <property type="entry name" value="polyprenyl_synt"/>
    <property type="match status" value="1"/>
</dbReference>
<dbReference type="InterPro" id="IPR000092">
    <property type="entry name" value="Polyprenyl_synt"/>
</dbReference>
<dbReference type="SUPFAM" id="SSF48576">
    <property type="entry name" value="Terpenoid synthases"/>
    <property type="match status" value="1"/>
</dbReference>
<comment type="caution">
    <text evidence="7">The sequence shown here is derived from an EMBL/GenBank/DDBJ whole genome shotgun (WGS) entry which is preliminary data.</text>
</comment>
<protein>
    <submittedName>
        <fullName evidence="7">Polyprenyl synthetase family protein</fullName>
    </submittedName>
</protein>
<dbReference type="InterPro" id="IPR033749">
    <property type="entry name" value="Polyprenyl_synt_CS"/>
</dbReference>
<comment type="similarity">
    <text evidence="2 6">Belongs to the FPP/GGPP synthase family.</text>
</comment>
<proteinExistence type="inferred from homology"/>
<dbReference type="Proteomes" id="UP000886124">
    <property type="component" value="Unassembled WGS sequence"/>
</dbReference>
<sequence length="314" mass="35226">MNALQSELKPYLASVAGELNTIQTGEDIPYFYQPIRYVLTLPAKRIRPLLLQLVAHTLGVAPEQSRYAAAAVELLHNFTLVHDDVMDQDDLRRGAPTVHKKWDVATAILAGDGLMGMAFQKLLASPRGDLVEMARRFAATMVVVCEGQGKDKMFEELDRVSEQEYLDMIGRKTAALLRLSCELGALLAEADQTAVKKAGDLGYALGMGFQIQDDLLDILADQRELGKDIGSDLERHKQTILAIKLAERMPEENVFALSLDDFRARLQETGVLQEVRAMSERYFETAFDNLSRLPQGQPRVILEHLAGYIRKRRW</sequence>
<comment type="cofactor">
    <cofactor evidence="1">
        <name>Mg(2+)</name>
        <dbReference type="ChEBI" id="CHEBI:18420"/>
    </cofactor>
</comment>
<dbReference type="InterPro" id="IPR008949">
    <property type="entry name" value="Isoprenoid_synthase_dom_sf"/>
</dbReference>
<evidence type="ECO:0000256" key="1">
    <source>
        <dbReference type="ARBA" id="ARBA00001946"/>
    </source>
</evidence>
<dbReference type="PANTHER" id="PTHR12001">
    <property type="entry name" value="GERANYLGERANYL PYROPHOSPHATE SYNTHASE"/>
    <property type="match status" value="1"/>
</dbReference>
<keyword evidence="4" id="KW-0479">Metal-binding</keyword>
<dbReference type="PROSITE" id="PS00723">
    <property type="entry name" value="POLYPRENYL_SYNTHASE_1"/>
    <property type="match status" value="1"/>
</dbReference>
<dbReference type="PROSITE" id="PS00444">
    <property type="entry name" value="POLYPRENYL_SYNTHASE_2"/>
    <property type="match status" value="1"/>
</dbReference>
<keyword evidence="3 6" id="KW-0808">Transferase</keyword>
<dbReference type="PANTHER" id="PTHR12001:SF85">
    <property type="entry name" value="SHORT CHAIN ISOPRENYL DIPHOSPHATE SYNTHASE"/>
    <property type="match status" value="1"/>
</dbReference>
<dbReference type="SFLD" id="SFLDS00005">
    <property type="entry name" value="Isoprenoid_Synthase_Type_I"/>
    <property type="match status" value="1"/>
</dbReference>
<accession>A0A7V5UE32</accession>
<gene>
    <name evidence="7" type="ORF">ENJ89_01175</name>
</gene>
<evidence type="ECO:0000256" key="5">
    <source>
        <dbReference type="ARBA" id="ARBA00022842"/>
    </source>
</evidence>